<feature type="transmembrane region" description="Helical" evidence="5">
    <location>
        <begin position="136"/>
        <end position="156"/>
    </location>
</feature>
<dbReference type="NCBIfam" id="TIGR01770">
    <property type="entry name" value="NDH_I_N"/>
    <property type="match status" value="1"/>
</dbReference>
<dbReference type="InterPro" id="IPR010096">
    <property type="entry name" value="NADH-Q_OxRdtase_suN/2"/>
</dbReference>
<feature type="transmembrane region" description="Helical" evidence="5">
    <location>
        <begin position="246"/>
        <end position="265"/>
    </location>
</feature>
<feature type="transmembrane region" description="Helical" evidence="5">
    <location>
        <begin position="203"/>
        <end position="226"/>
    </location>
</feature>
<protein>
    <submittedName>
        <fullName evidence="7">NADH dehydrogenase subunit 2</fullName>
    </submittedName>
</protein>
<evidence type="ECO:0000256" key="2">
    <source>
        <dbReference type="ARBA" id="ARBA00022692"/>
    </source>
</evidence>
<dbReference type="GO" id="GO:0016020">
    <property type="term" value="C:membrane"/>
    <property type="evidence" value="ECO:0007669"/>
    <property type="project" value="UniProtKB-SubCell"/>
</dbReference>
<keyword evidence="4 5" id="KW-0472">Membrane</keyword>
<feature type="domain" description="NADH:quinone oxidoreductase/Mrp antiporter transmembrane" evidence="6">
    <location>
        <begin position="133"/>
        <end position="427"/>
    </location>
</feature>
<proteinExistence type="inferred from homology"/>
<evidence type="ECO:0000256" key="3">
    <source>
        <dbReference type="ARBA" id="ARBA00022989"/>
    </source>
</evidence>
<dbReference type="AlphaFoldDB" id="A0A8E7IV20"/>
<feature type="transmembrane region" description="Helical" evidence="5">
    <location>
        <begin position="12"/>
        <end position="33"/>
    </location>
</feature>
<feature type="transmembrane region" description="Helical" evidence="5">
    <location>
        <begin position="303"/>
        <end position="324"/>
    </location>
</feature>
<geneLocation type="mitochondrion" evidence="7"/>
<dbReference type="GO" id="GO:0042773">
    <property type="term" value="P:ATP synthesis coupled electron transport"/>
    <property type="evidence" value="ECO:0007669"/>
    <property type="project" value="InterPro"/>
</dbReference>
<dbReference type="PANTHER" id="PTHR22773">
    <property type="entry name" value="NADH DEHYDROGENASE"/>
    <property type="match status" value="1"/>
</dbReference>
<feature type="transmembrane region" description="Helical" evidence="5">
    <location>
        <begin position="330"/>
        <end position="350"/>
    </location>
</feature>
<reference evidence="7" key="1">
    <citation type="submission" date="2021-03" db="EMBL/GenBank/DDBJ databases">
        <authorList>
            <person name="Liang C."/>
        </authorList>
    </citation>
    <scope>NUCLEOTIDE SEQUENCE</scope>
</reference>
<dbReference type="GO" id="GO:0008137">
    <property type="term" value="F:NADH dehydrogenase (ubiquinone) activity"/>
    <property type="evidence" value="ECO:0007669"/>
    <property type="project" value="InterPro"/>
</dbReference>
<sequence length="490" mass="56080">MVPETLILKEIGLLPELFLGISIIYLLIHGTFLTVGKNYPIIQTSNIYLSVLIFCLIGFLLINDSLDVLEYSIYNNTISNDYLAFSSKILIIFFSIFCLLIIKHYLVDQRINNFEYILMLLFAILGIMILCSANDLITVYLAIELQSLAFYVMAAFKKNSTFSVEAGLKYFILGAFSSGFFLFGSSIIYGLTGSVCFEDFKDLFFWVLLQFALIFIIISLFFKLALAPFHLWSPDVYEGSPSSSSFFFAVISKLGIFIILLRIFYSSFYGLIDNWRYYIVLIAVLSILVGSIGGIEQRKLKSLLAYSSISHMGYVLIAFNTGTFEGFQMLFSYLIIYMLSGLCIWSIFLLTRLKNIYKKKQNKDLTDLILLRKSNSILAFIFAIVLLSIAGFPPMIGFFVKMSVFLVAIEASLYFVAFVSILCSVISTFYYIRIVKILYFEKVIVGRLYYPITTSNAFIIIMPFYLLFYLFINPTILYLFSYKISLLFIL</sequence>
<accession>A0A8E7IV20</accession>
<feature type="transmembrane region" description="Helical" evidence="5">
    <location>
        <begin position="168"/>
        <end position="191"/>
    </location>
</feature>
<feature type="transmembrane region" description="Helical" evidence="5">
    <location>
        <begin position="377"/>
        <end position="400"/>
    </location>
</feature>
<feature type="transmembrane region" description="Helical" evidence="5">
    <location>
        <begin position="457"/>
        <end position="480"/>
    </location>
</feature>
<comment type="subcellular location">
    <subcellularLocation>
        <location evidence="1">Membrane</location>
        <topology evidence="1">Multi-pass membrane protein</topology>
    </subcellularLocation>
</comment>
<feature type="transmembrane region" description="Helical" evidence="5">
    <location>
        <begin position="114"/>
        <end position="130"/>
    </location>
</feature>
<name>A0A8E7IV20_9STRA</name>
<dbReference type="Pfam" id="PF00361">
    <property type="entry name" value="Proton_antipo_M"/>
    <property type="match status" value="1"/>
</dbReference>
<feature type="transmembrane region" description="Helical" evidence="5">
    <location>
        <begin position="45"/>
        <end position="62"/>
    </location>
</feature>
<keyword evidence="7" id="KW-0496">Mitochondrion</keyword>
<feature type="transmembrane region" description="Helical" evidence="5">
    <location>
        <begin position="82"/>
        <end position="102"/>
    </location>
</feature>
<evidence type="ECO:0000256" key="5">
    <source>
        <dbReference type="SAM" id="Phobius"/>
    </source>
</evidence>
<feature type="transmembrane region" description="Helical" evidence="5">
    <location>
        <begin position="412"/>
        <end position="432"/>
    </location>
</feature>
<keyword evidence="2 5" id="KW-0812">Transmembrane</keyword>
<evidence type="ECO:0000259" key="6">
    <source>
        <dbReference type="Pfam" id="PF00361"/>
    </source>
</evidence>
<organism evidence="7">
    <name type="scientific">Attheya longicornis</name>
    <dbReference type="NCBI Taxonomy" id="451786"/>
    <lineage>
        <taxon>Eukaryota</taxon>
        <taxon>Sar</taxon>
        <taxon>Stramenopiles</taxon>
        <taxon>Ochrophyta</taxon>
        <taxon>Bacillariophyta</taxon>
        <taxon>Coscinodiscophyceae</taxon>
        <taxon>Chaetocerotophycidae</taxon>
        <taxon>Chaetocerotales</taxon>
        <taxon>Attheyaceae</taxon>
        <taxon>Attheya</taxon>
    </lineage>
</organism>
<dbReference type="InterPro" id="IPR001750">
    <property type="entry name" value="ND/Mrp_TM"/>
</dbReference>
<dbReference type="HAMAP" id="MF_00445">
    <property type="entry name" value="NDH1_NuoN_1"/>
    <property type="match status" value="1"/>
</dbReference>
<dbReference type="EMBL" id="MW729336">
    <property type="protein sequence ID" value="QVX31328.1"/>
    <property type="molecule type" value="Genomic_DNA"/>
</dbReference>
<evidence type="ECO:0000313" key="7">
    <source>
        <dbReference type="EMBL" id="QVX31328.1"/>
    </source>
</evidence>
<evidence type="ECO:0000256" key="4">
    <source>
        <dbReference type="ARBA" id="ARBA00023136"/>
    </source>
</evidence>
<gene>
    <name evidence="7" type="primary">nad2</name>
</gene>
<evidence type="ECO:0000256" key="1">
    <source>
        <dbReference type="ARBA" id="ARBA00004141"/>
    </source>
</evidence>
<keyword evidence="3 5" id="KW-1133">Transmembrane helix</keyword>
<feature type="transmembrane region" description="Helical" evidence="5">
    <location>
        <begin position="277"/>
        <end position="296"/>
    </location>
</feature>